<accession>A0ABR8PDJ6</accession>
<sequence>MNLKNVLIIVGVIALILLIIQYVGQVKRMRRGDSFVSRGRAFVNWLLLFIIVGSIGGTVYADHHSKSDSDDITETKAITNDTDEEADEVYINFDKKKAHLNSDGVAPMKIMVSPDTKVKIVGHDTGKVYKTFKPKKSDGPVTLKYDFEYAAKYDIIATRGSKKLKKTITIKDQDNNSSSSSSSVTSSSSSSSSSSSHSSSHSSSSSANNSGNSNRGGGNNNSGTSYNAGGSSYHGGGHSGGYTPSHQYTGGGNGGGYSSSSAPINNQPTISTQPTIGDQ</sequence>
<feature type="compositionally biased region" description="Polar residues" evidence="1">
    <location>
        <begin position="262"/>
        <end position="279"/>
    </location>
</feature>
<gene>
    <name evidence="3" type="ORF">H9564_06565</name>
</gene>
<dbReference type="EMBL" id="JACSQW010000016">
    <property type="protein sequence ID" value="MBD7895362.1"/>
    <property type="molecule type" value="Genomic_DNA"/>
</dbReference>
<keyword evidence="4" id="KW-1185">Reference proteome</keyword>
<organism evidence="3 4">
    <name type="scientific">Limosilactobacillus avistercoris</name>
    <dbReference type="NCBI Taxonomy" id="2762243"/>
    <lineage>
        <taxon>Bacteria</taxon>
        <taxon>Bacillati</taxon>
        <taxon>Bacillota</taxon>
        <taxon>Bacilli</taxon>
        <taxon>Lactobacillales</taxon>
        <taxon>Lactobacillaceae</taxon>
        <taxon>Limosilactobacillus</taxon>
    </lineage>
</organism>
<evidence type="ECO:0000256" key="1">
    <source>
        <dbReference type="SAM" id="MobiDB-lite"/>
    </source>
</evidence>
<dbReference type="Proteomes" id="UP000616837">
    <property type="component" value="Unassembled WGS sequence"/>
</dbReference>
<feature type="compositionally biased region" description="Low complexity" evidence="1">
    <location>
        <begin position="221"/>
        <end position="231"/>
    </location>
</feature>
<keyword evidence="2" id="KW-0472">Membrane</keyword>
<name>A0ABR8PDJ6_9LACO</name>
<protein>
    <submittedName>
        <fullName evidence="3">Uncharacterized protein</fullName>
    </submittedName>
</protein>
<comment type="caution">
    <text evidence="3">The sequence shown here is derived from an EMBL/GenBank/DDBJ whole genome shotgun (WGS) entry which is preliminary data.</text>
</comment>
<evidence type="ECO:0000256" key="2">
    <source>
        <dbReference type="SAM" id="Phobius"/>
    </source>
</evidence>
<feature type="transmembrane region" description="Helical" evidence="2">
    <location>
        <begin position="6"/>
        <end position="23"/>
    </location>
</feature>
<evidence type="ECO:0000313" key="4">
    <source>
        <dbReference type="Proteomes" id="UP000616837"/>
    </source>
</evidence>
<feature type="compositionally biased region" description="Low complexity" evidence="1">
    <location>
        <begin position="175"/>
        <end position="213"/>
    </location>
</feature>
<keyword evidence="2" id="KW-0812">Transmembrane</keyword>
<feature type="region of interest" description="Disordered" evidence="1">
    <location>
        <begin position="171"/>
        <end position="279"/>
    </location>
</feature>
<evidence type="ECO:0000313" key="3">
    <source>
        <dbReference type="EMBL" id="MBD7895362.1"/>
    </source>
</evidence>
<keyword evidence="2" id="KW-1133">Transmembrane helix</keyword>
<dbReference type="RefSeq" id="WP_191684716.1">
    <property type="nucleotide sequence ID" value="NZ_JACSQW010000016.1"/>
</dbReference>
<proteinExistence type="predicted"/>
<feature type="transmembrane region" description="Helical" evidence="2">
    <location>
        <begin position="43"/>
        <end position="61"/>
    </location>
</feature>
<reference evidence="3 4" key="1">
    <citation type="submission" date="2020-08" db="EMBL/GenBank/DDBJ databases">
        <title>A Genomic Blueprint of the Chicken Gut Microbiome.</title>
        <authorList>
            <person name="Gilroy R."/>
            <person name="Ravi A."/>
            <person name="Getino M."/>
            <person name="Pursley I."/>
            <person name="Horton D.L."/>
            <person name="Alikhan N.-F."/>
            <person name="Baker D."/>
            <person name="Gharbi K."/>
            <person name="Hall N."/>
            <person name="Watson M."/>
            <person name="Adriaenssens E.M."/>
            <person name="Foster-Nyarko E."/>
            <person name="Jarju S."/>
            <person name="Secka A."/>
            <person name="Antonio M."/>
            <person name="Oren A."/>
            <person name="Chaudhuri R."/>
            <person name="La Ragione R.M."/>
            <person name="Hildebrand F."/>
            <person name="Pallen M.J."/>
        </authorList>
    </citation>
    <scope>NUCLEOTIDE SEQUENCE [LARGE SCALE GENOMIC DNA]</scope>
    <source>
        <strain evidence="3 4">Sa3CUN2</strain>
    </source>
</reference>